<dbReference type="Gramene" id="Os02t0222000-00">
    <property type="protein sequence ID" value="Os02t0222000-00"/>
    <property type="gene ID" value="Os02g0222000"/>
</dbReference>
<feature type="compositionally biased region" description="Basic and acidic residues" evidence="1">
    <location>
        <begin position="372"/>
        <end position="387"/>
    </location>
</feature>
<reference evidence="2 3" key="2">
    <citation type="journal article" date="2013" name="Plant Cell Physiol.">
        <title>Rice Annotation Project Database (RAP-DB): an integrative and interactive database for rice genomics.</title>
        <authorList>
            <person name="Sakai H."/>
            <person name="Lee S.S."/>
            <person name="Tanaka T."/>
            <person name="Numa H."/>
            <person name="Kim J."/>
            <person name="Kawahara Y."/>
            <person name="Wakimoto H."/>
            <person name="Yang C.C."/>
            <person name="Iwamoto M."/>
            <person name="Abe T."/>
            <person name="Yamada Y."/>
            <person name="Muto A."/>
            <person name="Inokuchi H."/>
            <person name="Ikemura T."/>
            <person name="Matsumoto T."/>
            <person name="Sasaki T."/>
            <person name="Itoh T."/>
        </authorList>
    </citation>
    <scope>NUCLEOTIDE SEQUENCE [LARGE SCALE GENOMIC DNA]</scope>
    <source>
        <strain evidence="3">cv. Nipponbare</strain>
    </source>
</reference>
<evidence type="ECO:0000313" key="3">
    <source>
        <dbReference type="Proteomes" id="UP000059680"/>
    </source>
</evidence>
<dbReference type="Proteomes" id="UP000059680">
    <property type="component" value="Chromosome 2"/>
</dbReference>
<accession>A0A0P0VGM6</accession>
<dbReference type="EMBL" id="AP014958">
    <property type="protein sequence ID" value="BAS77711.1"/>
    <property type="molecule type" value="Genomic_DNA"/>
</dbReference>
<organism evidence="2 3">
    <name type="scientific">Oryza sativa subsp. japonica</name>
    <name type="common">Rice</name>
    <dbReference type="NCBI Taxonomy" id="39947"/>
    <lineage>
        <taxon>Eukaryota</taxon>
        <taxon>Viridiplantae</taxon>
        <taxon>Streptophyta</taxon>
        <taxon>Embryophyta</taxon>
        <taxon>Tracheophyta</taxon>
        <taxon>Spermatophyta</taxon>
        <taxon>Magnoliopsida</taxon>
        <taxon>Liliopsida</taxon>
        <taxon>Poales</taxon>
        <taxon>Poaceae</taxon>
        <taxon>BOP clade</taxon>
        <taxon>Oryzoideae</taxon>
        <taxon>Oryzeae</taxon>
        <taxon>Oryzinae</taxon>
        <taxon>Oryza</taxon>
        <taxon>Oryza sativa</taxon>
    </lineage>
</organism>
<proteinExistence type="predicted"/>
<keyword evidence="3" id="KW-1185">Reference proteome</keyword>
<sequence>MAEGEDEVEVELEGRLHRRRVAEHVAAVEADGGELHLLQREPVPHARPWPDPERDVRVRVPRPLLRRPRREPLRPELLRLRELRRVPRQHPRRQPHVRPLWEEVAGDLDGLGGLPGDERRDEVEAHGLLDDLVEVGEAGVELVGAGDAAARREPVDLPEEPLLHARVARHQVHHRRHRERRRLRPGDQVLVRQRPDVPVLQREAAVPAAAALSRVKQRRDEVQRRPVAGVAVTPPAGDDGVDAAAQAALVLVHLVVRRAGDTAEQPLARRLDARQEEAQDGGQRAGQVHLDELHGLLVLPQELLHVVVVVAVSVVAGGGVGRLPGQAELDAERRLADDVDGHAQRELAEGDAVLVRAPGDVVHQSVHVRLHRRDESGEPRRLVQRDHHVPHRRPRRFTW</sequence>
<feature type="region of interest" description="Disordered" evidence="1">
    <location>
        <begin position="371"/>
        <end position="399"/>
    </location>
</feature>
<feature type="compositionally biased region" description="Basic residues" evidence="1">
    <location>
        <begin position="388"/>
        <end position="399"/>
    </location>
</feature>
<name>A0A0P0VGM6_ORYSJ</name>
<evidence type="ECO:0000256" key="1">
    <source>
        <dbReference type="SAM" id="MobiDB-lite"/>
    </source>
</evidence>
<dbReference type="AlphaFoldDB" id="A0A0P0VGM6"/>
<dbReference type="PaxDb" id="39947-A0A0P0VGM6"/>
<reference evidence="3" key="1">
    <citation type="journal article" date="2005" name="Nature">
        <title>The map-based sequence of the rice genome.</title>
        <authorList>
            <consortium name="International rice genome sequencing project (IRGSP)"/>
            <person name="Matsumoto T."/>
            <person name="Wu J."/>
            <person name="Kanamori H."/>
            <person name="Katayose Y."/>
            <person name="Fujisawa M."/>
            <person name="Namiki N."/>
            <person name="Mizuno H."/>
            <person name="Yamamoto K."/>
            <person name="Antonio B.A."/>
            <person name="Baba T."/>
            <person name="Sakata K."/>
            <person name="Nagamura Y."/>
            <person name="Aoki H."/>
            <person name="Arikawa K."/>
            <person name="Arita K."/>
            <person name="Bito T."/>
            <person name="Chiden Y."/>
            <person name="Fujitsuka N."/>
            <person name="Fukunaka R."/>
            <person name="Hamada M."/>
            <person name="Harada C."/>
            <person name="Hayashi A."/>
            <person name="Hijishita S."/>
            <person name="Honda M."/>
            <person name="Hosokawa S."/>
            <person name="Ichikawa Y."/>
            <person name="Idonuma A."/>
            <person name="Iijima M."/>
            <person name="Ikeda M."/>
            <person name="Ikeno M."/>
            <person name="Ito K."/>
            <person name="Ito S."/>
            <person name="Ito T."/>
            <person name="Ito Y."/>
            <person name="Ito Y."/>
            <person name="Iwabuchi A."/>
            <person name="Kamiya K."/>
            <person name="Karasawa W."/>
            <person name="Kurita K."/>
            <person name="Katagiri S."/>
            <person name="Kikuta A."/>
            <person name="Kobayashi H."/>
            <person name="Kobayashi N."/>
            <person name="Machita K."/>
            <person name="Maehara T."/>
            <person name="Masukawa M."/>
            <person name="Mizubayashi T."/>
            <person name="Mukai Y."/>
            <person name="Nagasaki H."/>
            <person name="Nagata Y."/>
            <person name="Naito S."/>
            <person name="Nakashima M."/>
            <person name="Nakama Y."/>
            <person name="Nakamichi Y."/>
            <person name="Nakamura M."/>
            <person name="Meguro A."/>
            <person name="Negishi M."/>
            <person name="Ohta I."/>
            <person name="Ohta T."/>
            <person name="Okamoto M."/>
            <person name="Ono N."/>
            <person name="Saji S."/>
            <person name="Sakaguchi M."/>
            <person name="Sakai K."/>
            <person name="Shibata M."/>
            <person name="Shimokawa T."/>
            <person name="Song J."/>
            <person name="Takazaki Y."/>
            <person name="Terasawa K."/>
            <person name="Tsugane M."/>
            <person name="Tsuji K."/>
            <person name="Ueda S."/>
            <person name="Waki K."/>
            <person name="Yamagata H."/>
            <person name="Yamamoto M."/>
            <person name="Yamamoto S."/>
            <person name="Yamane H."/>
            <person name="Yoshiki S."/>
            <person name="Yoshihara R."/>
            <person name="Yukawa K."/>
            <person name="Zhong H."/>
            <person name="Yano M."/>
            <person name="Yuan Q."/>
            <person name="Ouyang S."/>
            <person name="Liu J."/>
            <person name="Jones K.M."/>
            <person name="Gansberger K."/>
            <person name="Moffat K."/>
            <person name="Hill J."/>
            <person name="Bera J."/>
            <person name="Fadrosh D."/>
            <person name="Jin S."/>
            <person name="Johri S."/>
            <person name="Kim M."/>
            <person name="Overton L."/>
            <person name="Reardon M."/>
            <person name="Tsitrin T."/>
            <person name="Vuong H."/>
            <person name="Weaver B."/>
            <person name="Ciecko A."/>
            <person name="Tallon L."/>
            <person name="Jackson J."/>
            <person name="Pai G."/>
            <person name="Aken S.V."/>
            <person name="Utterback T."/>
            <person name="Reidmuller S."/>
            <person name="Feldblyum T."/>
            <person name="Hsiao J."/>
            <person name="Zismann V."/>
            <person name="Iobst S."/>
            <person name="de Vazeille A.R."/>
            <person name="Buell C.R."/>
            <person name="Ying K."/>
            <person name="Li Y."/>
            <person name="Lu T."/>
            <person name="Huang Y."/>
            <person name="Zhao Q."/>
            <person name="Feng Q."/>
            <person name="Zhang L."/>
            <person name="Zhu J."/>
            <person name="Weng Q."/>
            <person name="Mu J."/>
            <person name="Lu Y."/>
            <person name="Fan D."/>
            <person name="Liu Y."/>
            <person name="Guan J."/>
            <person name="Zhang Y."/>
            <person name="Yu S."/>
            <person name="Liu X."/>
            <person name="Zhang Y."/>
            <person name="Hong G."/>
            <person name="Han B."/>
            <person name="Choisne N."/>
            <person name="Demange N."/>
            <person name="Orjeda G."/>
            <person name="Samain S."/>
            <person name="Cattolico L."/>
            <person name="Pelletier E."/>
            <person name="Couloux A."/>
            <person name="Segurens B."/>
            <person name="Wincker P."/>
            <person name="D'Hont A."/>
            <person name="Scarpelli C."/>
            <person name="Weissenbach J."/>
            <person name="Salanoubat M."/>
            <person name="Quetier F."/>
            <person name="Yu Y."/>
            <person name="Kim H.R."/>
            <person name="Rambo T."/>
            <person name="Currie J."/>
            <person name="Collura K."/>
            <person name="Luo M."/>
            <person name="Yang T."/>
            <person name="Ammiraju J.S.S."/>
            <person name="Engler F."/>
            <person name="Soderlund C."/>
            <person name="Wing R.A."/>
            <person name="Palmer L.E."/>
            <person name="de la Bastide M."/>
            <person name="Spiegel L."/>
            <person name="Nascimento L."/>
            <person name="Zutavern T."/>
            <person name="O'Shaughnessy A."/>
            <person name="Dike S."/>
            <person name="Dedhia N."/>
            <person name="Preston R."/>
            <person name="Balija V."/>
            <person name="McCombie W.R."/>
            <person name="Chow T."/>
            <person name="Chen H."/>
            <person name="Chung M."/>
            <person name="Chen C."/>
            <person name="Shaw J."/>
            <person name="Wu H."/>
            <person name="Hsiao K."/>
            <person name="Chao Y."/>
            <person name="Chu M."/>
            <person name="Cheng C."/>
            <person name="Hour A."/>
            <person name="Lee P."/>
            <person name="Lin S."/>
            <person name="Lin Y."/>
            <person name="Liou J."/>
            <person name="Liu S."/>
            <person name="Hsing Y."/>
            <person name="Raghuvanshi S."/>
            <person name="Mohanty A."/>
            <person name="Bharti A.K."/>
            <person name="Gaur A."/>
            <person name="Gupta V."/>
            <person name="Kumar D."/>
            <person name="Ravi V."/>
            <person name="Vij S."/>
            <person name="Kapur A."/>
            <person name="Khurana P."/>
            <person name="Khurana P."/>
            <person name="Khurana J.P."/>
            <person name="Tyagi A.K."/>
            <person name="Gaikwad K."/>
            <person name="Singh A."/>
            <person name="Dalal V."/>
            <person name="Srivastava S."/>
            <person name="Dixit A."/>
            <person name="Pal A.K."/>
            <person name="Ghazi I.A."/>
            <person name="Yadav M."/>
            <person name="Pandit A."/>
            <person name="Bhargava A."/>
            <person name="Sureshbabu K."/>
            <person name="Batra K."/>
            <person name="Sharma T.R."/>
            <person name="Mohapatra T."/>
            <person name="Singh N.K."/>
            <person name="Messing J."/>
            <person name="Nelson A.B."/>
            <person name="Fuks G."/>
            <person name="Kavchok S."/>
            <person name="Keizer G."/>
            <person name="Linton E."/>
            <person name="Llaca V."/>
            <person name="Song R."/>
            <person name="Tanyolac B."/>
            <person name="Young S."/>
            <person name="Ho-Il K."/>
            <person name="Hahn J.H."/>
            <person name="Sangsakoo G."/>
            <person name="Vanavichit A."/>
            <person name="de Mattos Luiz.A.T."/>
            <person name="Zimmer P.D."/>
            <person name="Malone G."/>
            <person name="Dellagostin O."/>
            <person name="de Oliveira A.C."/>
            <person name="Bevan M."/>
            <person name="Bancroft I."/>
            <person name="Minx P."/>
            <person name="Cordum H."/>
            <person name="Wilson R."/>
            <person name="Cheng Z."/>
            <person name="Jin W."/>
            <person name="Jiang J."/>
            <person name="Leong S.A."/>
            <person name="Iwama H."/>
            <person name="Gojobori T."/>
            <person name="Itoh T."/>
            <person name="Niimura Y."/>
            <person name="Fujii Y."/>
            <person name="Habara T."/>
            <person name="Sakai H."/>
            <person name="Sato Y."/>
            <person name="Wilson G."/>
            <person name="Kumar K."/>
            <person name="McCouch S."/>
            <person name="Juretic N."/>
            <person name="Hoen D."/>
            <person name="Wright S."/>
            <person name="Bruskiewich R."/>
            <person name="Bureau T."/>
            <person name="Miyao A."/>
            <person name="Hirochika H."/>
            <person name="Nishikawa T."/>
            <person name="Kadowaki K."/>
            <person name="Sugiura M."/>
            <person name="Burr B."/>
            <person name="Sasaki T."/>
        </authorList>
    </citation>
    <scope>NUCLEOTIDE SEQUENCE [LARGE SCALE GENOMIC DNA]</scope>
    <source>
        <strain evidence="3">cv. Nipponbare</strain>
    </source>
</reference>
<reference evidence="2 3" key="3">
    <citation type="journal article" date="2013" name="Rice">
        <title>Improvement of the Oryza sativa Nipponbare reference genome using next generation sequence and optical map data.</title>
        <authorList>
            <person name="Kawahara Y."/>
            <person name="de la Bastide M."/>
            <person name="Hamilton J.P."/>
            <person name="Kanamori H."/>
            <person name="McCombie W.R."/>
            <person name="Ouyang S."/>
            <person name="Schwartz D.C."/>
            <person name="Tanaka T."/>
            <person name="Wu J."/>
            <person name="Zhou S."/>
            <person name="Childs K.L."/>
            <person name="Davidson R.M."/>
            <person name="Lin H."/>
            <person name="Quesada-Ocampo L."/>
            <person name="Vaillancourt B."/>
            <person name="Sakai H."/>
            <person name="Lee S.S."/>
            <person name="Kim J."/>
            <person name="Numa H."/>
            <person name="Itoh T."/>
            <person name="Buell C.R."/>
            <person name="Matsumoto T."/>
        </authorList>
    </citation>
    <scope>NUCLEOTIDE SEQUENCE [LARGE SCALE GENOMIC DNA]</scope>
    <source>
        <strain evidence="3">cv. Nipponbare</strain>
    </source>
</reference>
<evidence type="ECO:0000313" key="2">
    <source>
        <dbReference type="EMBL" id="BAS77711.1"/>
    </source>
</evidence>
<protein>
    <submittedName>
        <fullName evidence="2">Os02g0222000 protein</fullName>
    </submittedName>
</protein>
<gene>
    <name evidence="2" type="ordered locus">Os02g0222000</name>
    <name evidence="2" type="ORF">OSNPB_020222000</name>
</gene>
<dbReference type="InParanoid" id="A0A0P0VGM6"/>